<comment type="caution">
    <text evidence="4">The sequence shown here is derived from an EMBL/GenBank/DDBJ whole genome shotgun (WGS) entry which is preliminary data.</text>
</comment>
<evidence type="ECO:0000313" key="5">
    <source>
        <dbReference type="Proteomes" id="UP000015453"/>
    </source>
</evidence>
<keyword evidence="2" id="KW-0496">Mitochondrion</keyword>
<dbReference type="Pfam" id="PF05071">
    <property type="entry name" value="NDUFA12"/>
    <property type="match status" value="1"/>
</dbReference>
<dbReference type="PANTHER" id="PTHR12910">
    <property type="entry name" value="NADH-UBIQUINONE OXIDOREDUCTASE SUBUNIT B17.2"/>
    <property type="match status" value="1"/>
</dbReference>
<reference evidence="4 5" key="1">
    <citation type="journal article" date="2013" name="BMC Genomics">
        <title>The miniature genome of a carnivorous plant Genlisea aurea contains a low number of genes and short non-coding sequences.</title>
        <authorList>
            <person name="Leushkin E.V."/>
            <person name="Sutormin R.A."/>
            <person name="Nabieva E.R."/>
            <person name="Penin A.A."/>
            <person name="Kondrashov A.S."/>
            <person name="Logacheva M.D."/>
        </authorList>
    </citation>
    <scope>NUCLEOTIDE SEQUENCE [LARGE SCALE GENOMIC DNA]</scope>
</reference>
<dbReference type="GO" id="GO:0005743">
    <property type="term" value="C:mitochondrial inner membrane"/>
    <property type="evidence" value="ECO:0007669"/>
    <property type="project" value="UniProtKB-SubCell"/>
</dbReference>
<comment type="subcellular location">
    <subcellularLocation>
        <location evidence="2">Mitochondrion inner membrane</location>
        <topology evidence="2">Peripheral membrane protein</topology>
        <orientation evidence="2">Matrix side</orientation>
    </subcellularLocation>
</comment>
<dbReference type="AlphaFoldDB" id="S8CKX9"/>
<dbReference type="EMBL" id="AUSU01003165">
    <property type="protein sequence ID" value="EPS67340.1"/>
    <property type="molecule type" value="Genomic_DNA"/>
</dbReference>
<proteinExistence type="inferred from homology"/>
<dbReference type="Proteomes" id="UP000015453">
    <property type="component" value="Unassembled WGS sequence"/>
</dbReference>
<accession>S8CKX9</accession>
<feature type="non-terminal residue" evidence="4">
    <location>
        <position position="156"/>
    </location>
</feature>
<organism evidence="4 5">
    <name type="scientific">Genlisea aurea</name>
    <dbReference type="NCBI Taxonomy" id="192259"/>
    <lineage>
        <taxon>Eukaryota</taxon>
        <taxon>Viridiplantae</taxon>
        <taxon>Streptophyta</taxon>
        <taxon>Embryophyta</taxon>
        <taxon>Tracheophyta</taxon>
        <taxon>Spermatophyta</taxon>
        <taxon>Magnoliopsida</taxon>
        <taxon>eudicotyledons</taxon>
        <taxon>Gunneridae</taxon>
        <taxon>Pentapetalae</taxon>
        <taxon>asterids</taxon>
        <taxon>lamiids</taxon>
        <taxon>Lamiales</taxon>
        <taxon>Lentibulariaceae</taxon>
        <taxon>Genlisea</taxon>
    </lineage>
</organism>
<dbReference type="OrthoDB" id="274641at2759"/>
<name>S8CKX9_9LAMI</name>
<feature type="compositionally biased region" description="Basic and acidic residues" evidence="3">
    <location>
        <begin position="127"/>
        <end position="137"/>
    </location>
</feature>
<evidence type="ECO:0000256" key="3">
    <source>
        <dbReference type="SAM" id="MobiDB-lite"/>
    </source>
</evidence>
<comment type="function">
    <text evidence="2">Accessory subunit of the mitochondrial membrane respiratory chain NADH dehydrogenase (Complex I), that is believed not to be involved in catalysis. Complex I functions in the transfer of electrons from NADH to the respiratory chain. The immediate electron acceptor for the enzyme is believed to be ubiquinone.</text>
</comment>
<sequence length="156" mass="18128">MSRLWARFVGLLSNRTLMGVDKAGNRYFARTEEIDGLVKEKRWVVFKGEQDPTSVPVEWISWLNGQRKRAPTTEEMAEMEERRRRVQFNVALLKKEEEGRKATKANPNEAKYYFIKGRNPDEEERAEESKKHVERLASEPSGSGESFRPGSWQPPT</sequence>
<keyword evidence="2" id="KW-0999">Mitochondrion inner membrane</keyword>
<comment type="similarity">
    <text evidence="1 2">Belongs to the complex I NDUFA12 subunit family.</text>
</comment>
<protein>
    <recommendedName>
        <fullName evidence="2">NADH dehydrogenase [ubiquinone] 1 alpha subcomplex subunit 12</fullName>
    </recommendedName>
</protein>
<keyword evidence="2" id="KW-0472">Membrane</keyword>
<evidence type="ECO:0000256" key="2">
    <source>
        <dbReference type="RuleBase" id="RU363103"/>
    </source>
</evidence>
<dbReference type="GO" id="GO:0006979">
    <property type="term" value="P:response to oxidative stress"/>
    <property type="evidence" value="ECO:0007669"/>
    <property type="project" value="TreeGrafter"/>
</dbReference>
<dbReference type="GO" id="GO:0045271">
    <property type="term" value="C:respiratory chain complex I"/>
    <property type="evidence" value="ECO:0007669"/>
    <property type="project" value="InterPro"/>
</dbReference>
<evidence type="ECO:0000256" key="1">
    <source>
        <dbReference type="ARBA" id="ARBA00007355"/>
    </source>
</evidence>
<keyword evidence="2" id="KW-0249">Electron transport</keyword>
<keyword evidence="2" id="KW-0813">Transport</keyword>
<feature type="region of interest" description="Disordered" evidence="3">
    <location>
        <begin position="97"/>
        <end position="156"/>
    </location>
</feature>
<evidence type="ECO:0000313" key="4">
    <source>
        <dbReference type="EMBL" id="EPS67340.1"/>
    </source>
</evidence>
<keyword evidence="2" id="KW-0679">Respiratory chain</keyword>
<dbReference type="PANTHER" id="PTHR12910:SF1">
    <property type="entry name" value="NADH DEHYDROGENASE [UBIQUINONE] 1 ALPHA SUBCOMPLEX SUBUNIT 12"/>
    <property type="match status" value="1"/>
</dbReference>
<gene>
    <name evidence="4" type="ORF">M569_07436</name>
</gene>
<dbReference type="InterPro" id="IPR007763">
    <property type="entry name" value="NDUFA12"/>
</dbReference>
<keyword evidence="5" id="KW-1185">Reference proteome</keyword>